<sequence>MKHARARNVIERVWSLERALGNF</sequence>
<evidence type="ECO:0000313" key="1">
    <source>
        <dbReference type="EMBL" id="KAK6780306.1"/>
    </source>
</evidence>
<keyword evidence="2" id="KW-1185">Reference proteome</keyword>
<dbReference type="Proteomes" id="UP001371456">
    <property type="component" value="Unassembled WGS sequence"/>
</dbReference>
<protein>
    <submittedName>
        <fullName evidence="1">Uncharacterized protein</fullName>
    </submittedName>
</protein>
<dbReference type="EMBL" id="JBANQN010000009">
    <property type="protein sequence ID" value="KAK6780306.1"/>
    <property type="molecule type" value="Genomic_DNA"/>
</dbReference>
<name>A0AAN8TAT0_SOLBU</name>
<accession>A0AAN8TAT0</accession>
<reference evidence="1 2" key="1">
    <citation type="submission" date="2024-02" db="EMBL/GenBank/DDBJ databases">
        <title>de novo genome assembly of Solanum bulbocastanum strain 11H21.</title>
        <authorList>
            <person name="Hosaka A.J."/>
        </authorList>
    </citation>
    <scope>NUCLEOTIDE SEQUENCE [LARGE SCALE GENOMIC DNA]</scope>
    <source>
        <tissue evidence="1">Young leaves</tissue>
    </source>
</reference>
<dbReference type="AlphaFoldDB" id="A0AAN8TAT0"/>
<organism evidence="1 2">
    <name type="scientific">Solanum bulbocastanum</name>
    <name type="common">Wild potato</name>
    <dbReference type="NCBI Taxonomy" id="147425"/>
    <lineage>
        <taxon>Eukaryota</taxon>
        <taxon>Viridiplantae</taxon>
        <taxon>Streptophyta</taxon>
        <taxon>Embryophyta</taxon>
        <taxon>Tracheophyta</taxon>
        <taxon>Spermatophyta</taxon>
        <taxon>Magnoliopsida</taxon>
        <taxon>eudicotyledons</taxon>
        <taxon>Gunneridae</taxon>
        <taxon>Pentapetalae</taxon>
        <taxon>asterids</taxon>
        <taxon>lamiids</taxon>
        <taxon>Solanales</taxon>
        <taxon>Solanaceae</taxon>
        <taxon>Solanoideae</taxon>
        <taxon>Solaneae</taxon>
        <taxon>Solanum</taxon>
    </lineage>
</organism>
<gene>
    <name evidence="1" type="ORF">RDI58_022490</name>
</gene>
<proteinExistence type="predicted"/>
<evidence type="ECO:0000313" key="2">
    <source>
        <dbReference type="Proteomes" id="UP001371456"/>
    </source>
</evidence>
<comment type="caution">
    <text evidence="1">The sequence shown here is derived from an EMBL/GenBank/DDBJ whole genome shotgun (WGS) entry which is preliminary data.</text>
</comment>